<feature type="non-terminal residue" evidence="2">
    <location>
        <position position="164"/>
    </location>
</feature>
<evidence type="ECO:0000256" key="1">
    <source>
        <dbReference type="SAM" id="Phobius"/>
    </source>
</evidence>
<keyword evidence="1" id="KW-0472">Membrane</keyword>
<feature type="transmembrane region" description="Helical" evidence="1">
    <location>
        <begin position="63"/>
        <end position="85"/>
    </location>
</feature>
<keyword evidence="1" id="KW-1133">Transmembrane helix</keyword>
<dbReference type="OrthoDB" id="7379620at2759"/>
<dbReference type="EMBL" id="OV170226">
    <property type="protein sequence ID" value="CAH0726917.1"/>
    <property type="molecule type" value="Genomic_DNA"/>
</dbReference>
<feature type="transmembrane region" description="Helical" evidence="1">
    <location>
        <begin position="124"/>
        <end position="144"/>
    </location>
</feature>
<keyword evidence="1" id="KW-0812">Transmembrane</keyword>
<dbReference type="AlphaFoldDB" id="A0A8J9V805"/>
<evidence type="ECO:0000313" key="2">
    <source>
        <dbReference type="EMBL" id="CAH0726917.1"/>
    </source>
</evidence>
<dbReference type="Proteomes" id="UP000838878">
    <property type="component" value="Chromosome 6"/>
</dbReference>
<sequence length="164" mass="18936">MTRKFLFCFPLRLGNIVFGYIVIIFSLTVMLYHLIYTVLMLLGKTQIEVKLDDSFSQGLFGTIYLFVYIVLAFLLFLFAVLFTVGVYKLNVCAITTFFVYSFIHVFLTIVLIAWASIITDWPRLAVLVVSDVLLILCLFSVKYLKDAVQTGKMYHRPDEPINLY</sequence>
<feature type="transmembrane region" description="Helical" evidence="1">
    <location>
        <begin position="20"/>
        <end position="43"/>
    </location>
</feature>
<proteinExistence type="predicted"/>
<evidence type="ECO:0000313" key="3">
    <source>
        <dbReference type="Proteomes" id="UP000838878"/>
    </source>
</evidence>
<keyword evidence="3" id="KW-1185">Reference proteome</keyword>
<accession>A0A8J9V805</accession>
<gene>
    <name evidence="2" type="ORF">BINO364_LOCUS12322</name>
</gene>
<feature type="transmembrane region" description="Helical" evidence="1">
    <location>
        <begin position="97"/>
        <end position="118"/>
    </location>
</feature>
<organism evidence="2 3">
    <name type="scientific">Brenthis ino</name>
    <name type="common">lesser marbled fritillary</name>
    <dbReference type="NCBI Taxonomy" id="405034"/>
    <lineage>
        <taxon>Eukaryota</taxon>
        <taxon>Metazoa</taxon>
        <taxon>Ecdysozoa</taxon>
        <taxon>Arthropoda</taxon>
        <taxon>Hexapoda</taxon>
        <taxon>Insecta</taxon>
        <taxon>Pterygota</taxon>
        <taxon>Neoptera</taxon>
        <taxon>Endopterygota</taxon>
        <taxon>Lepidoptera</taxon>
        <taxon>Glossata</taxon>
        <taxon>Ditrysia</taxon>
        <taxon>Papilionoidea</taxon>
        <taxon>Nymphalidae</taxon>
        <taxon>Heliconiinae</taxon>
        <taxon>Argynnini</taxon>
        <taxon>Brenthis</taxon>
    </lineage>
</organism>
<reference evidence="2" key="1">
    <citation type="submission" date="2021-12" db="EMBL/GenBank/DDBJ databases">
        <authorList>
            <person name="Martin H S."/>
        </authorList>
    </citation>
    <scope>NUCLEOTIDE SEQUENCE</scope>
</reference>
<name>A0A8J9V805_9NEOP</name>
<protein>
    <submittedName>
        <fullName evidence="2">Uncharacterized protein</fullName>
    </submittedName>
</protein>